<evidence type="ECO:0000256" key="4">
    <source>
        <dbReference type="SAM" id="MobiDB-lite"/>
    </source>
</evidence>
<name>A0AAE3GCF0_9PSEU</name>
<dbReference type="EMBL" id="JAMTCK010000005">
    <property type="protein sequence ID" value="MCP2165716.1"/>
    <property type="molecule type" value="Genomic_DNA"/>
</dbReference>
<dbReference type="PANTHER" id="PTHR33204:SF37">
    <property type="entry name" value="HTH-TYPE TRANSCRIPTIONAL REGULATOR YODB"/>
    <property type="match status" value="1"/>
</dbReference>
<feature type="domain" description="HTH hxlR-type" evidence="5">
    <location>
        <begin position="9"/>
        <end position="107"/>
    </location>
</feature>
<feature type="compositionally biased region" description="Basic residues" evidence="4">
    <location>
        <begin position="139"/>
        <end position="149"/>
    </location>
</feature>
<keyword evidence="1" id="KW-0805">Transcription regulation</keyword>
<dbReference type="GO" id="GO:0003677">
    <property type="term" value="F:DNA binding"/>
    <property type="evidence" value="ECO:0007669"/>
    <property type="project" value="UniProtKB-KW"/>
</dbReference>
<organism evidence="6 7">
    <name type="scientific">Goodfellowiella coeruleoviolacea</name>
    <dbReference type="NCBI Taxonomy" id="334858"/>
    <lineage>
        <taxon>Bacteria</taxon>
        <taxon>Bacillati</taxon>
        <taxon>Actinomycetota</taxon>
        <taxon>Actinomycetes</taxon>
        <taxon>Pseudonocardiales</taxon>
        <taxon>Pseudonocardiaceae</taxon>
        <taxon>Goodfellowiella</taxon>
    </lineage>
</organism>
<reference evidence="6" key="1">
    <citation type="submission" date="2022-06" db="EMBL/GenBank/DDBJ databases">
        <title>Genomic Encyclopedia of Archaeal and Bacterial Type Strains, Phase II (KMG-II): from individual species to whole genera.</title>
        <authorList>
            <person name="Goeker M."/>
        </authorList>
    </citation>
    <scope>NUCLEOTIDE SEQUENCE</scope>
    <source>
        <strain evidence="6">DSM 43935</strain>
    </source>
</reference>
<evidence type="ECO:0000313" key="6">
    <source>
        <dbReference type="EMBL" id="MCP2165716.1"/>
    </source>
</evidence>
<evidence type="ECO:0000259" key="5">
    <source>
        <dbReference type="PROSITE" id="PS51118"/>
    </source>
</evidence>
<keyword evidence="3" id="KW-0804">Transcription</keyword>
<dbReference type="AlphaFoldDB" id="A0AAE3GCF0"/>
<dbReference type="InterPro" id="IPR002577">
    <property type="entry name" value="HTH_HxlR"/>
</dbReference>
<evidence type="ECO:0000313" key="7">
    <source>
        <dbReference type="Proteomes" id="UP001206128"/>
    </source>
</evidence>
<dbReference type="RefSeq" id="WP_308203961.1">
    <property type="nucleotide sequence ID" value="NZ_JAMTCK010000005.1"/>
</dbReference>
<dbReference type="Pfam" id="PF01638">
    <property type="entry name" value="HxlR"/>
    <property type="match status" value="1"/>
</dbReference>
<protein>
    <submittedName>
        <fullName evidence="6">Transcriptional regulator, HxlR family</fullName>
    </submittedName>
</protein>
<dbReference type="InterPro" id="IPR036388">
    <property type="entry name" value="WH-like_DNA-bd_sf"/>
</dbReference>
<evidence type="ECO:0000256" key="1">
    <source>
        <dbReference type="ARBA" id="ARBA00023015"/>
    </source>
</evidence>
<sequence>MSDPFNTDCPGRAVLNHVTSRWGTLVLAALWDGPLRFHVLRDRIGGISEKMLSQTLRVLTRDGLLDRVVEPTRPPQVSYELTAIGREVAERLTGLVDWIRLRMGDILAAQQRHDRASGTPPLPEQAEPVDRAAPVGQAHTRRANRRYSG</sequence>
<evidence type="ECO:0000256" key="3">
    <source>
        <dbReference type="ARBA" id="ARBA00023163"/>
    </source>
</evidence>
<dbReference type="InterPro" id="IPR036390">
    <property type="entry name" value="WH_DNA-bd_sf"/>
</dbReference>
<comment type="caution">
    <text evidence="6">The sequence shown here is derived from an EMBL/GenBank/DDBJ whole genome shotgun (WGS) entry which is preliminary data.</text>
</comment>
<proteinExistence type="predicted"/>
<keyword evidence="7" id="KW-1185">Reference proteome</keyword>
<feature type="region of interest" description="Disordered" evidence="4">
    <location>
        <begin position="111"/>
        <end position="149"/>
    </location>
</feature>
<dbReference type="Gene3D" id="1.10.10.10">
    <property type="entry name" value="Winged helix-like DNA-binding domain superfamily/Winged helix DNA-binding domain"/>
    <property type="match status" value="1"/>
</dbReference>
<keyword evidence="2" id="KW-0238">DNA-binding</keyword>
<dbReference type="Proteomes" id="UP001206128">
    <property type="component" value="Unassembled WGS sequence"/>
</dbReference>
<dbReference type="PROSITE" id="PS51118">
    <property type="entry name" value="HTH_HXLR"/>
    <property type="match status" value="1"/>
</dbReference>
<accession>A0AAE3GCF0</accession>
<dbReference type="PANTHER" id="PTHR33204">
    <property type="entry name" value="TRANSCRIPTIONAL REGULATOR, MARR FAMILY"/>
    <property type="match status" value="1"/>
</dbReference>
<gene>
    <name evidence="6" type="ORF">LX83_002574</name>
</gene>
<dbReference type="SUPFAM" id="SSF46785">
    <property type="entry name" value="Winged helix' DNA-binding domain"/>
    <property type="match status" value="1"/>
</dbReference>
<evidence type="ECO:0000256" key="2">
    <source>
        <dbReference type="ARBA" id="ARBA00023125"/>
    </source>
</evidence>